<evidence type="ECO:0000313" key="2">
    <source>
        <dbReference type="EMBL" id="QJC82097.1"/>
    </source>
</evidence>
<dbReference type="GeneID" id="72197639"/>
<dbReference type="InterPro" id="IPR021302">
    <property type="entry name" value="DUF2780_VcgC/VcgE"/>
</dbReference>
<dbReference type="AlphaFoldDB" id="A0AAE6ZZ31"/>
<dbReference type="RefSeq" id="WP_168759053.1">
    <property type="nucleotide sequence ID" value="NZ_CP051487.1"/>
</dbReference>
<accession>A0AAE6ZZ31</accession>
<evidence type="ECO:0000256" key="1">
    <source>
        <dbReference type="SAM" id="SignalP"/>
    </source>
</evidence>
<dbReference type="Pfam" id="PF11075">
    <property type="entry name" value="DUF2780"/>
    <property type="match status" value="1"/>
</dbReference>
<organism evidence="2 3">
    <name type="scientific">Pseudomonas umsongensis</name>
    <dbReference type="NCBI Taxonomy" id="198618"/>
    <lineage>
        <taxon>Bacteria</taxon>
        <taxon>Pseudomonadati</taxon>
        <taxon>Pseudomonadota</taxon>
        <taxon>Gammaproteobacteria</taxon>
        <taxon>Pseudomonadales</taxon>
        <taxon>Pseudomonadaceae</taxon>
        <taxon>Pseudomonas</taxon>
    </lineage>
</organism>
<proteinExistence type="predicted"/>
<protein>
    <submittedName>
        <fullName evidence="2">DUF2780 domain-containing protein</fullName>
    </submittedName>
</protein>
<reference evidence="2 3" key="1">
    <citation type="submission" date="2020-04" db="EMBL/GenBank/DDBJ databases">
        <authorList>
            <person name="Yao Y."/>
            <person name="He Z."/>
        </authorList>
    </citation>
    <scope>NUCLEOTIDE SEQUENCE [LARGE SCALE GENOMIC DNA]</scope>
    <source>
        <strain evidence="2 3">CY-1</strain>
    </source>
</reference>
<dbReference type="Proteomes" id="UP000501367">
    <property type="component" value="Chromosome"/>
</dbReference>
<dbReference type="KEGG" id="pum:HGP31_28805"/>
<feature type="signal peptide" evidence="1">
    <location>
        <begin position="1"/>
        <end position="22"/>
    </location>
</feature>
<evidence type="ECO:0000313" key="3">
    <source>
        <dbReference type="Proteomes" id="UP000501367"/>
    </source>
</evidence>
<dbReference type="EMBL" id="CP051487">
    <property type="protein sequence ID" value="QJC82097.1"/>
    <property type="molecule type" value="Genomic_DNA"/>
</dbReference>
<name>A0AAE6ZZ31_9PSED</name>
<gene>
    <name evidence="2" type="ORF">HGP31_28805</name>
</gene>
<keyword evidence="1" id="KW-0732">Signal</keyword>
<sequence>MKISRGFVLASLMTLVVSPAFAQFSLSDAASAISGMKGNAATEAAPTSETADLLGALTQLNITPEQAVGGAGAMLGLAKNQLSSTDYSELAKSVPGIDILSGGGELGALAGLLGSSGKAAGLDNALGNVKDTNDLNNAFSALGMDTGMIGMFTPVILQYLGQQGVGGSLLSSLGSIWGTGTGTDTGFGTSTGS</sequence>
<feature type="chain" id="PRO_5042130437" evidence="1">
    <location>
        <begin position="23"/>
        <end position="193"/>
    </location>
</feature>